<feature type="domain" description="FAD dependent oxidoreductase" evidence="7">
    <location>
        <begin position="26"/>
        <end position="392"/>
    </location>
</feature>
<accession>Q21S83</accession>
<dbReference type="InterPro" id="IPR000447">
    <property type="entry name" value="G3P_DH_FAD-dep"/>
</dbReference>
<protein>
    <submittedName>
        <fullName evidence="9">FAD dependent oxidoreductase</fullName>
    </submittedName>
</protein>
<dbReference type="GO" id="GO:0004368">
    <property type="term" value="F:glycerol-3-phosphate dehydrogenase (quinone) activity"/>
    <property type="evidence" value="ECO:0007669"/>
    <property type="project" value="InterPro"/>
</dbReference>
<dbReference type="STRING" id="338969.Rfer_3670"/>
<evidence type="ECO:0000259" key="7">
    <source>
        <dbReference type="Pfam" id="PF01266"/>
    </source>
</evidence>
<evidence type="ECO:0000256" key="5">
    <source>
        <dbReference type="ARBA" id="ARBA00022827"/>
    </source>
</evidence>
<dbReference type="eggNOG" id="COG0578">
    <property type="taxonomic scope" value="Bacteria"/>
</dbReference>
<comment type="similarity">
    <text evidence="2">Belongs to the FAD-dependent glycerol-3-phosphate dehydrogenase family.</text>
</comment>
<dbReference type="EMBL" id="CP000267">
    <property type="protein sequence ID" value="ABD71370.1"/>
    <property type="molecule type" value="Genomic_DNA"/>
</dbReference>
<feature type="domain" description="Alpha-glycerophosphate oxidase C-terminal" evidence="8">
    <location>
        <begin position="441"/>
        <end position="518"/>
    </location>
</feature>
<dbReference type="InterPro" id="IPR006076">
    <property type="entry name" value="FAD-dep_OxRdtase"/>
</dbReference>
<dbReference type="PROSITE" id="PS00978">
    <property type="entry name" value="FAD_G3PDH_2"/>
    <property type="match status" value="1"/>
</dbReference>
<organism evidence="9 10">
    <name type="scientific">Albidiferax ferrireducens (strain ATCC BAA-621 / DSM 15236 / T118)</name>
    <name type="common">Rhodoferax ferrireducens</name>
    <dbReference type="NCBI Taxonomy" id="338969"/>
    <lineage>
        <taxon>Bacteria</taxon>
        <taxon>Pseudomonadati</taxon>
        <taxon>Pseudomonadota</taxon>
        <taxon>Betaproteobacteria</taxon>
        <taxon>Burkholderiales</taxon>
        <taxon>Comamonadaceae</taxon>
        <taxon>Rhodoferax</taxon>
    </lineage>
</organism>
<gene>
    <name evidence="9" type="ordered locus">Rfer_3670</name>
</gene>
<dbReference type="PRINTS" id="PR01001">
    <property type="entry name" value="FADG3PDH"/>
</dbReference>
<evidence type="ECO:0000256" key="3">
    <source>
        <dbReference type="ARBA" id="ARBA00022630"/>
    </source>
</evidence>
<dbReference type="PANTHER" id="PTHR11985">
    <property type="entry name" value="GLYCEROL-3-PHOSPHATE DEHYDROGENASE"/>
    <property type="match status" value="1"/>
</dbReference>
<name>Q21S83_ALBFT</name>
<dbReference type="InterPro" id="IPR038299">
    <property type="entry name" value="DAO_C_sf"/>
</dbReference>
<sequence>MVTPTQPLFTQRAELISRLAAPRHYDIAIVGGGATGLGVALDAAARGFSVVLIESHDFAKGTSSRATKLVHGGVRYLAQGNIGLVREALRERTTLLHNAPYLAQPLAFVMPSYKWWEMPFYGIGLTLYDALAGKAGLGRTEFLSRAKTLALLPAAQPQGLKGGVKYWDGQFNDARLALALGRTAAARGALLVNYCRALDLFYQEGKVAGLVCEDTLTGQTYRIQSRCVVNAAGVWVDELRQKDGAANGADGRRPTEPMVAPSQGVHMVVDRDFLGGDTALMVPKTADGRVLFAVPWLGKVILGTTDTPRHDLAREPLAFKEEVDFILTESARYLRRAPKRADVKSIWVGLRPLVKPPDDEGDNTKGLSREHTVLVSRSGLVTVTGGKWTTYRAMAEDVLAQCAAKSLIDARAAGVTVDLKLVGADETPGQAHSISQPPGLHSYGNEQALVMSLPGAQSVLCDGLTEAMVRFAARYEYAITVEDVLARRSRLLFLDARLASSLAAQVGGILLQETGLDPQVDVFTELAQHYLCLPASCEQVDQPRSLSANATEAQVLADPRQTSQRA</sequence>
<evidence type="ECO:0000256" key="1">
    <source>
        <dbReference type="ARBA" id="ARBA00001974"/>
    </source>
</evidence>
<proteinExistence type="inferred from homology"/>
<dbReference type="KEGG" id="rfr:Rfer_3670"/>
<dbReference type="Gene3D" id="3.30.9.10">
    <property type="entry name" value="D-Amino Acid Oxidase, subunit A, domain 2"/>
    <property type="match status" value="1"/>
</dbReference>
<dbReference type="InterPro" id="IPR036188">
    <property type="entry name" value="FAD/NAD-bd_sf"/>
</dbReference>
<dbReference type="Gene3D" id="1.10.8.870">
    <property type="entry name" value="Alpha-glycerophosphate oxidase, cap domain"/>
    <property type="match status" value="1"/>
</dbReference>
<dbReference type="InterPro" id="IPR031656">
    <property type="entry name" value="DAO_C"/>
</dbReference>
<evidence type="ECO:0000256" key="4">
    <source>
        <dbReference type="ARBA" id="ARBA00022798"/>
    </source>
</evidence>
<dbReference type="OrthoDB" id="9766796at2"/>
<comment type="cofactor">
    <cofactor evidence="1">
        <name>FAD</name>
        <dbReference type="ChEBI" id="CHEBI:57692"/>
    </cofactor>
</comment>
<evidence type="ECO:0000313" key="10">
    <source>
        <dbReference type="Proteomes" id="UP000008332"/>
    </source>
</evidence>
<dbReference type="PANTHER" id="PTHR11985:SF35">
    <property type="entry name" value="ANAEROBIC GLYCEROL-3-PHOSPHATE DEHYDROGENASE SUBUNIT A"/>
    <property type="match status" value="1"/>
</dbReference>
<evidence type="ECO:0000313" key="9">
    <source>
        <dbReference type="EMBL" id="ABD71370.1"/>
    </source>
</evidence>
<keyword evidence="5" id="KW-0274">FAD</keyword>
<evidence type="ECO:0000256" key="6">
    <source>
        <dbReference type="ARBA" id="ARBA00023002"/>
    </source>
</evidence>
<evidence type="ECO:0000259" key="8">
    <source>
        <dbReference type="Pfam" id="PF16901"/>
    </source>
</evidence>
<reference evidence="10" key="1">
    <citation type="submission" date="2006-02" db="EMBL/GenBank/DDBJ databases">
        <title>Complete sequence of chromosome of Rhodoferax ferrireducens DSM 15236.</title>
        <authorList>
            <person name="Copeland A."/>
            <person name="Lucas S."/>
            <person name="Lapidus A."/>
            <person name="Barry K."/>
            <person name="Detter J.C."/>
            <person name="Glavina del Rio T."/>
            <person name="Hammon N."/>
            <person name="Israni S."/>
            <person name="Pitluck S."/>
            <person name="Brettin T."/>
            <person name="Bruce D."/>
            <person name="Han C."/>
            <person name="Tapia R."/>
            <person name="Gilna P."/>
            <person name="Kiss H."/>
            <person name="Schmutz J."/>
            <person name="Larimer F."/>
            <person name="Land M."/>
            <person name="Kyrpides N."/>
            <person name="Ivanova N."/>
            <person name="Richardson P."/>
        </authorList>
    </citation>
    <scope>NUCLEOTIDE SEQUENCE [LARGE SCALE GENOMIC DNA]</scope>
    <source>
        <strain evidence="10">ATCC BAA-621 / DSM 15236 / T118</strain>
    </source>
</reference>
<dbReference type="GO" id="GO:0046168">
    <property type="term" value="P:glycerol-3-phosphate catabolic process"/>
    <property type="evidence" value="ECO:0007669"/>
    <property type="project" value="TreeGrafter"/>
</dbReference>
<dbReference type="GO" id="GO:0006071">
    <property type="term" value="P:glycerol metabolic process"/>
    <property type="evidence" value="ECO:0007669"/>
    <property type="project" value="UniProtKB-KW"/>
</dbReference>
<keyword evidence="3" id="KW-0285">Flavoprotein</keyword>
<dbReference type="Gene3D" id="3.50.50.60">
    <property type="entry name" value="FAD/NAD(P)-binding domain"/>
    <property type="match status" value="1"/>
</dbReference>
<dbReference type="AlphaFoldDB" id="Q21S83"/>
<dbReference type="Pfam" id="PF01266">
    <property type="entry name" value="DAO"/>
    <property type="match status" value="1"/>
</dbReference>
<dbReference type="Pfam" id="PF16901">
    <property type="entry name" value="DAO_C"/>
    <property type="match status" value="1"/>
</dbReference>
<dbReference type="RefSeq" id="WP_011465933.1">
    <property type="nucleotide sequence ID" value="NC_007908.1"/>
</dbReference>
<keyword evidence="4" id="KW-0319">Glycerol metabolism</keyword>
<dbReference type="HOGENOM" id="CLU_015740_4_1_4"/>
<keyword evidence="6" id="KW-0560">Oxidoreductase</keyword>
<dbReference type="SUPFAM" id="SSF51905">
    <property type="entry name" value="FAD/NAD(P)-binding domain"/>
    <property type="match status" value="1"/>
</dbReference>
<evidence type="ECO:0000256" key="2">
    <source>
        <dbReference type="ARBA" id="ARBA00007330"/>
    </source>
</evidence>
<dbReference type="Proteomes" id="UP000008332">
    <property type="component" value="Chromosome"/>
</dbReference>
<keyword evidence="10" id="KW-1185">Reference proteome</keyword>